<proteinExistence type="predicted"/>
<name>A0A327K2B7_9BRAD</name>
<dbReference type="Proteomes" id="UP000249130">
    <property type="component" value="Unassembled WGS sequence"/>
</dbReference>
<evidence type="ECO:0000313" key="3">
    <source>
        <dbReference type="Proteomes" id="UP000249130"/>
    </source>
</evidence>
<protein>
    <recommendedName>
        <fullName evidence="1">Flp pilus assembly protein RcpC/CpaB domain-containing protein</fullName>
    </recommendedName>
</protein>
<accession>A0A327K2B7</accession>
<evidence type="ECO:0000259" key="1">
    <source>
        <dbReference type="Pfam" id="PF16976"/>
    </source>
</evidence>
<comment type="caution">
    <text evidence="2">The sequence shown here is derived from an EMBL/GenBank/DDBJ whole genome shotgun (WGS) entry which is preliminary data.</text>
</comment>
<dbReference type="EMBL" id="NPEX01000785">
    <property type="protein sequence ID" value="RAI32577.1"/>
    <property type="molecule type" value="Genomic_DNA"/>
</dbReference>
<gene>
    <name evidence="2" type="ORF">CH341_32130</name>
</gene>
<feature type="domain" description="Flp pilus assembly protein RcpC/CpaB" evidence="1">
    <location>
        <begin position="1"/>
        <end position="50"/>
    </location>
</feature>
<reference evidence="2 3" key="1">
    <citation type="submission" date="2017-07" db="EMBL/GenBank/DDBJ databases">
        <title>Draft Genome Sequences of Select Purple Nonsulfur Bacteria.</title>
        <authorList>
            <person name="Lasarre B."/>
            <person name="Mckinlay J.B."/>
        </authorList>
    </citation>
    <scope>NUCLEOTIDE SEQUENCE [LARGE SCALE GENOMIC DNA]</scope>
    <source>
        <strain evidence="2 3">DSM 5909</strain>
    </source>
</reference>
<sequence>MRVLAVDQTVQEREGEPVVIGKTATLEVTPREAEVVTAAASSGTLSLALRSMADADDADTAIDRNRSSTVKVIRFGDEQLVKTQ</sequence>
<dbReference type="InterPro" id="IPR031571">
    <property type="entry name" value="RcpC_dom"/>
</dbReference>
<dbReference type="Pfam" id="PF16976">
    <property type="entry name" value="RcpC"/>
    <property type="match status" value="1"/>
</dbReference>
<organism evidence="2 3">
    <name type="scientific">Rhodoplanes roseus</name>
    <dbReference type="NCBI Taxonomy" id="29409"/>
    <lineage>
        <taxon>Bacteria</taxon>
        <taxon>Pseudomonadati</taxon>
        <taxon>Pseudomonadota</taxon>
        <taxon>Alphaproteobacteria</taxon>
        <taxon>Hyphomicrobiales</taxon>
        <taxon>Nitrobacteraceae</taxon>
        <taxon>Rhodoplanes</taxon>
    </lineage>
</organism>
<dbReference type="AlphaFoldDB" id="A0A327K2B7"/>
<keyword evidence="3" id="KW-1185">Reference proteome</keyword>
<evidence type="ECO:0000313" key="2">
    <source>
        <dbReference type="EMBL" id="RAI32577.1"/>
    </source>
</evidence>